<proteinExistence type="inferred from homology"/>
<dbReference type="Proteomes" id="UP000078561">
    <property type="component" value="Unassembled WGS sequence"/>
</dbReference>
<evidence type="ECO:0000256" key="2">
    <source>
        <dbReference type="ARBA" id="ARBA00022737"/>
    </source>
</evidence>
<sequence>MFRSIAPRISRTSLRPSIAQRYSIINHQERWLSVSPCLQYERKNRRNGEQQRQQQNDQQPKEKKTTYSKRRFVNLEGADKRSNRHLYTMPSDVYGTSDRVGQLLVVAGFNQAVEFLIHLPLDLQSTVAWNQLLGYCAKAGKSNEAETLFTQMRKRGLQPSDRTFAHLLTTFINSASPSAVERAESWVERMDDYGVQPTVYHYNILLNVYKKAGHNNQVMAKVRQMMRDDDRLPYPDQVSLSIALQVCPLLTSDHDKEIRRIWQYILSSLDCDPKVQSYVQQHKAMSSLQAKVNQLQLSDPTYRQEHTSLMEQRKSALKYPQEAIQVDDTLTVALIRALARSNGARKTSTLDDGKQEHFDMAMEIIDRLYGLRPNNSSTKSNDDDDDDNSLGFSPGVTVLDTLVRYCGAVRRFDVGEALFDSALQKFPKLEPDSRAYDAYAWMQQNTRRKSFTKASSST</sequence>
<dbReference type="InterPro" id="IPR002885">
    <property type="entry name" value="PPR_rpt"/>
</dbReference>
<comment type="subunit">
    <text evidence="4">Binds to mitochondrial small subunit 15S rRNA.</text>
</comment>
<evidence type="ECO:0000256" key="6">
    <source>
        <dbReference type="SAM" id="MobiDB-lite"/>
    </source>
</evidence>
<reference evidence="7" key="1">
    <citation type="submission" date="2016-04" db="EMBL/GenBank/DDBJ databases">
        <authorList>
            <person name="Evans L.H."/>
            <person name="Alamgir A."/>
            <person name="Owens N."/>
            <person name="Weber N.D."/>
            <person name="Virtaneva K."/>
            <person name="Barbian K."/>
            <person name="Babar A."/>
            <person name="Rosenke K."/>
        </authorList>
    </citation>
    <scope>NUCLEOTIDE SEQUENCE [LARGE SCALE GENOMIC DNA]</scope>
    <source>
        <strain evidence="7">CBS 101.48</strain>
    </source>
</reference>
<evidence type="ECO:0000256" key="4">
    <source>
        <dbReference type="ARBA" id="ARBA00044511"/>
    </source>
</evidence>
<dbReference type="PANTHER" id="PTHR47447">
    <property type="entry name" value="OS03G0856100 PROTEIN"/>
    <property type="match status" value="1"/>
</dbReference>
<evidence type="ECO:0000256" key="5">
    <source>
        <dbReference type="PROSITE-ProRule" id="PRU00708"/>
    </source>
</evidence>
<dbReference type="AlphaFoldDB" id="A0A168R5F5"/>
<feature type="region of interest" description="Disordered" evidence="6">
    <location>
        <begin position="372"/>
        <end position="391"/>
    </location>
</feature>
<accession>A0A168R5F5</accession>
<keyword evidence="2" id="KW-0677">Repeat</keyword>
<evidence type="ECO:0000313" key="7">
    <source>
        <dbReference type="EMBL" id="SAM06132.1"/>
    </source>
</evidence>
<evidence type="ECO:0000256" key="1">
    <source>
        <dbReference type="ARBA" id="ARBA00006192"/>
    </source>
</evidence>
<keyword evidence="8" id="KW-1185">Reference proteome</keyword>
<dbReference type="EMBL" id="LT554490">
    <property type="protein sequence ID" value="SAM06132.1"/>
    <property type="molecule type" value="Genomic_DNA"/>
</dbReference>
<name>A0A168R5F5_ABSGL</name>
<dbReference type="InterPro" id="IPR011990">
    <property type="entry name" value="TPR-like_helical_dom_sf"/>
</dbReference>
<comment type="similarity">
    <text evidence="1">Belongs to the CCM1 family.</text>
</comment>
<comment type="function">
    <text evidence="3">Regulates mitochondrial small subunit maturation by controlling 15S rRNA 5'-end processing. Localizes to the 5' precursor of the 15S rRNA in a position that is subsequently occupied by mS47 in the mature yeast mtSSU. Uses structure and sequence-specific RNA recognition, binding to a single-stranded region of the precursor and specifically recognizing bases -6 to -1. The exchange of Ccm1 for mS47 is coupled to the irreversible removal of precursor rRNA that is accompanied by conformational changes of the mitoribosomal proteins uS5m and mS26. These conformational changes signal completion of 5'-end rRNA processing through protection of the mature 5'-end of the 15S rRNA and stabilization of mS47. The removal of the 5' precursor together with the dissociation of Ccm1 may be catalyzed by the 5'-3' exoribonuclease Pet127. Involved in the specific removal of group I introns in mitochondrial encoded transcripts.</text>
</comment>
<dbReference type="STRING" id="4829.A0A168R5F5"/>
<feature type="repeat" description="PPR" evidence="5">
    <location>
        <begin position="125"/>
        <end position="159"/>
    </location>
</feature>
<dbReference type="Gene3D" id="1.25.40.10">
    <property type="entry name" value="Tetratricopeptide repeat domain"/>
    <property type="match status" value="1"/>
</dbReference>
<dbReference type="Pfam" id="PF13812">
    <property type="entry name" value="PPR_3"/>
    <property type="match status" value="1"/>
</dbReference>
<evidence type="ECO:0000256" key="3">
    <source>
        <dbReference type="ARBA" id="ARBA00044493"/>
    </source>
</evidence>
<dbReference type="OrthoDB" id="185373at2759"/>
<dbReference type="PROSITE" id="PS51375">
    <property type="entry name" value="PPR"/>
    <property type="match status" value="1"/>
</dbReference>
<dbReference type="Pfam" id="PF13041">
    <property type="entry name" value="PPR_2"/>
    <property type="match status" value="1"/>
</dbReference>
<dbReference type="PANTHER" id="PTHR47447:SF17">
    <property type="entry name" value="OS12G0638900 PROTEIN"/>
    <property type="match status" value="1"/>
</dbReference>
<dbReference type="InParanoid" id="A0A168R5F5"/>
<dbReference type="OMA" id="NERTFTH"/>
<evidence type="ECO:0000313" key="8">
    <source>
        <dbReference type="Proteomes" id="UP000078561"/>
    </source>
</evidence>
<feature type="region of interest" description="Disordered" evidence="6">
    <location>
        <begin position="44"/>
        <end position="69"/>
    </location>
</feature>
<dbReference type="NCBIfam" id="TIGR00756">
    <property type="entry name" value="PPR"/>
    <property type="match status" value="1"/>
</dbReference>
<evidence type="ECO:0008006" key="9">
    <source>
        <dbReference type="Google" id="ProtNLM"/>
    </source>
</evidence>
<organism evidence="7">
    <name type="scientific">Absidia glauca</name>
    <name type="common">Pin mould</name>
    <dbReference type="NCBI Taxonomy" id="4829"/>
    <lineage>
        <taxon>Eukaryota</taxon>
        <taxon>Fungi</taxon>
        <taxon>Fungi incertae sedis</taxon>
        <taxon>Mucoromycota</taxon>
        <taxon>Mucoromycotina</taxon>
        <taxon>Mucoromycetes</taxon>
        <taxon>Mucorales</taxon>
        <taxon>Cunninghamellaceae</taxon>
        <taxon>Absidia</taxon>
    </lineage>
</organism>
<gene>
    <name evidence="7" type="primary">ABSGL_12008.1 scaffold 12361</name>
</gene>
<protein>
    <recommendedName>
        <fullName evidence="9">Pentacotripeptide-repeat region of PRORP domain-containing protein</fullName>
    </recommendedName>
</protein>